<reference evidence="1 2" key="1">
    <citation type="submission" date="2018-03" db="EMBL/GenBank/DDBJ databases">
        <title>Bacteriophage NCPPB3778 and a type I-E CRISPR drive the evolution of the US Biological Select Agent, Rathayibacter toxicus.</title>
        <authorList>
            <person name="Davis E.W.II."/>
            <person name="Tabima J.F."/>
            <person name="Weisberg A.J."/>
            <person name="Dantas Lopes L."/>
            <person name="Wiseman M.S."/>
            <person name="Wiseman M.S."/>
            <person name="Pupko T."/>
            <person name="Belcher M.S."/>
            <person name="Sechler A.J."/>
            <person name="Tancos M.A."/>
            <person name="Schroeder B.K."/>
            <person name="Murray T.D."/>
            <person name="Luster D.G."/>
            <person name="Schneider W.L."/>
            <person name="Rogers E."/>
            <person name="Andreote F.D."/>
            <person name="Grunwald N.J."/>
            <person name="Putnam M.L."/>
            <person name="Chang J.H."/>
        </authorList>
    </citation>
    <scope>NUCLEOTIDE SEQUENCE [LARGE SCALE GENOMIC DNA]</scope>
    <source>
        <strain evidence="1 2">DSM 15932</strain>
    </source>
</reference>
<evidence type="ECO:0000313" key="1">
    <source>
        <dbReference type="EMBL" id="AZZ50718.1"/>
    </source>
</evidence>
<dbReference type="Pfam" id="PF18143">
    <property type="entry name" value="HAD_SAK_2"/>
    <property type="match status" value="1"/>
</dbReference>
<dbReference type="Proteomes" id="UP000285317">
    <property type="component" value="Chromosome"/>
</dbReference>
<name>A0A3T0SWF7_9MICO</name>
<protein>
    <submittedName>
        <fullName evidence="1">Uncharacterized protein</fullName>
    </submittedName>
</protein>
<dbReference type="SUPFAM" id="SSF56784">
    <property type="entry name" value="HAD-like"/>
    <property type="match status" value="1"/>
</dbReference>
<dbReference type="EMBL" id="CP028137">
    <property type="protein sequence ID" value="AZZ50718.1"/>
    <property type="molecule type" value="Genomic_DNA"/>
</dbReference>
<organism evidence="1 2">
    <name type="scientific">Rathayibacter festucae DSM 15932</name>
    <dbReference type="NCBI Taxonomy" id="1328866"/>
    <lineage>
        <taxon>Bacteria</taxon>
        <taxon>Bacillati</taxon>
        <taxon>Actinomycetota</taxon>
        <taxon>Actinomycetes</taxon>
        <taxon>Micrococcales</taxon>
        <taxon>Microbacteriaceae</taxon>
        <taxon>Rathayibacter</taxon>
    </lineage>
</organism>
<dbReference type="RefSeq" id="WP_127885908.1">
    <property type="nucleotide sequence ID" value="NZ_CP028137.1"/>
</dbReference>
<evidence type="ECO:0000313" key="2">
    <source>
        <dbReference type="Proteomes" id="UP000285317"/>
    </source>
</evidence>
<proteinExistence type="predicted"/>
<dbReference type="AlphaFoldDB" id="A0A3T0SWF7"/>
<dbReference type="KEGG" id="rfs:C1I64_00700"/>
<gene>
    <name evidence="1" type="ORF">C1I64_00700</name>
</gene>
<sequence>MAALILLDVDGVLNPSVSSDRAAGGHRLMLEPEREELVRRLAAVGTIVWATTWPPKLTSVLADDLGLPAGTEAIVFGGGLPRDPRFPGQTGKLQPVAVWLEQARDRFAIDAVVWIDDNLRGDAVDWAREQETPFHLIVPESAAGLTADEVAGAESFLADLGARPASHGDIRE</sequence>
<accession>A0A3T0SWF7</accession>
<dbReference type="InterPro" id="IPR036412">
    <property type="entry name" value="HAD-like_sf"/>
</dbReference>